<accession>A0ABW3YS90</accession>
<evidence type="ECO:0000313" key="1">
    <source>
        <dbReference type="EMBL" id="MFD1327184.1"/>
    </source>
</evidence>
<reference evidence="2" key="1">
    <citation type="journal article" date="2019" name="Int. J. Syst. Evol. Microbiol.">
        <title>The Global Catalogue of Microorganisms (GCM) 10K type strain sequencing project: providing services to taxonomists for standard genome sequencing and annotation.</title>
        <authorList>
            <consortium name="The Broad Institute Genomics Platform"/>
            <consortium name="The Broad Institute Genome Sequencing Center for Infectious Disease"/>
            <person name="Wu L."/>
            <person name="Ma J."/>
        </authorList>
    </citation>
    <scope>NUCLEOTIDE SEQUENCE [LARGE SCALE GENOMIC DNA]</scope>
    <source>
        <strain evidence="2">CCUG 55609</strain>
    </source>
</reference>
<comment type="caution">
    <text evidence="1">The sequence shown here is derived from an EMBL/GenBank/DDBJ whole genome shotgun (WGS) entry which is preliminary data.</text>
</comment>
<gene>
    <name evidence="1" type="ORF">ACFQ33_04685</name>
</gene>
<evidence type="ECO:0008006" key="3">
    <source>
        <dbReference type="Google" id="ProtNLM"/>
    </source>
</evidence>
<organism evidence="1 2">
    <name type="scientific">Mycoplana ramosa</name>
    <name type="common">Mycoplana bullata</name>
    <dbReference type="NCBI Taxonomy" id="40837"/>
    <lineage>
        <taxon>Bacteria</taxon>
        <taxon>Pseudomonadati</taxon>
        <taxon>Pseudomonadota</taxon>
        <taxon>Alphaproteobacteria</taxon>
        <taxon>Hyphomicrobiales</taxon>
        <taxon>Rhizobiaceae</taxon>
        <taxon>Mycoplana</taxon>
    </lineage>
</organism>
<keyword evidence="2" id="KW-1185">Reference proteome</keyword>
<name>A0ABW3YS90_MYCRA</name>
<sequence>MTAAKLLMWLGCVAGMLLLLAAQFSPDLEPFSPADGSRGVHPGRVLKVRIGDAAALNDINISLRKDAGVSL</sequence>
<proteinExistence type="predicted"/>
<evidence type="ECO:0000313" key="2">
    <source>
        <dbReference type="Proteomes" id="UP001597173"/>
    </source>
</evidence>
<protein>
    <recommendedName>
        <fullName evidence="3">MCE family protein</fullName>
    </recommendedName>
</protein>
<dbReference type="RefSeq" id="WP_374834837.1">
    <property type="nucleotide sequence ID" value="NZ_JBHEEW010000001.1"/>
</dbReference>
<dbReference type="EMBL" id="JBHTNF010000002">
    <property type="protein sequence ID" value="MFD1327184.1"/>
    <property type="molecule type" value="Genomic_DNA"/>
</dbReference>
<dbReference type="Proteomes" id="UP001597173">
    <property type="component" value="Unassembled WGS sequence"/>
</dbReference>